<dbReference type="CDD" id="cd12148">
    <property type="entry name" value="fungal_TF_MHR"/>
    <property type="match status" value="1"/>
</dbReference>
<dbReference type="EMBL" id="JAPZBO010000001">
    <property type="protein sequence ID" value="KAJ5330788.1"/>
    <property type="molecule type" value="Genomic_DNA"/>
</dbReference>
<dbReference type="InterPro" id="IPR001138">
    <property type="entry name" value="Zn2Cys6_DnaBD"/>
</dbReference>
<keyword evidence="4" id="KW-0804">Transcription</keyword>
<evidence type="ECO:0000313" key="9">
    <source>
        <dbReference type="Proteomes" id="UP001147746"/>
    </source>
</evidence>
<dbReference type="SMART" id="SM00906">
    <property type="entry name" value="Fungal_trans"/>
    <property type="match status" value="1"/>
</dbReference>
<protein>
    <recommendedName>
        <fullName evidence="7">Zn(2)-C6 fungal-type domain-containing protein</fullName>
    </recommendedName>
</protein>
<dbReference type="PANTHER" id="PTHR47654:SF1">
    <property type="entry name" value="ZN(II)2CYS6 TRANSCRIPTION FACTOR (EUROFUNG)"/>
    <property type="match status" value="1"/>
</dbReference>
<dbReference type="Gene3D" id="4.10.240.10">
    <property type="entry name" value="Zn(2)-C6 fungal-type DNA-binding domain"/>
    <property type="match status" value="1"/>
</dbReference>
<dbReference type="PROSITE" id="PS00463">
    <property type="entry name" value="ZN2_CY6_FUNGAL_1"/>
    <property type="match status" value="1"/>
</dbReference>
<evidence type="ECO:0000256" key="6">
    <source>
        <dbReference type="SAM" id="MobiDB-lite"/>
    </source>
</evidence>
<evidence type="ECO:0000259" key="7">
    <source>
        <dbReference type="PROSITE" id="PS50048"/>
    </source>
</evidence>
<keyword evidence="5" id="KW-0539">Nucleus</keyword>
<evidence type="ECO:0000256" key="2">
    <source>
        <dbReference type="ARBA" id="ARBA00023015"/>
    </source>
</evidence>
<dbReference type="GO" id="GO:0008270">
    <property type="term" value="F:zinc ion binding"/>
    <property type="evidence" value="ECO:0007669"/>
    <property type="project" value="InterPro"/>
</dbReference>
<dbReference type="SMART" id="SM00066">
    <property type="entry name" value="GAL4"/>
    <property type="match status" value="1"/>
</dbReference>
<dbReference type="Pfam" id="PF00172">
    <property type="entry name" value="Zn_clus"/>
    <property type="match status" value="1"/>
</dbReference>
<accession>A0A9W9QEP8</accession>
<evidence type="ECO:0000256" key="5">
    <source>
        <dbReference type="ARBA" id="ARBA00023242"/>
    </source>
</evidence>
<reference evidence="8" key="1">
    <citation type="submission" date="2022-12" db="EMBL/GenBank/DDBJ databases">
        <authorList>
            <person name="Petersen C."/>
        </authorList>
    </citation>
    <scope>NUCLEOTIDE SEQUENCE</scope>
    <source>
        <strain evidence="8">IBT 21472</strain>
    </source>
</reference>
<dbReference type="CDD" id="cd00067">
    <property type="entry name" value="GAL4"/>
    <property type="match status" value="1"/>
</dbReference>
<keyword evidence="9" id="KW-1185">Reference proteome</keyword>
<reference evidence="8" key="2">
    <citation type="journal article" date="2023" name="IMA Fungus">
        <title>Comparative genomic study of the Penicillium genus elucidates a diverse pangenome and 15 lateral gene transfer events.</title>
        <authorList>
            <person name="Petersen C."/>
            <person name="Sorensen T."/>
            <person name="Nielsen M.R."/>
            <person name="Sondergaard T.E."/>
            <person name="Sorensen J.L."/>
            <person name="Fitzpatrick D.A."/>
            <person name="Frisvad J.C."/>
            <person name="Nielsen K.L."/>
        </authorList>
    </citation>
    <scope>NUCLEOTIDE SEQUENCE</scope>
    <source>
        <strain evidence="8">IBT 21472</strain>
    </source>
</reference>
<dbReference type="InterPro" id="IPR007219">
    <property type="entry name" value="XnlR_reg_dom"/>
</dbReference>
<dbReference type="GO" id="GO:0000981">
    <property type="term" value="F:DNA-binding transcription factor activity, RNA polymerase II-specific"/>
    <property type="evidence" value="ECO:0007669"/>
    <property type="project" value="InterPro"/>
</dbReference>
<name>A0A9W9QEP8_9EURO</name>
<dbReference type="Pfam" id="PF04082">
    <property type="entry name" value="Fungal_trans"/>
    <property type="match status" value="1"/>
</dbReference>
<sequence length="733" mass="83474">MEGSSYTWIDEILGLSGRESFHIDPAWDFSDGGHFSVTPQNDTATLADDLDTELPHPKVPIPRDSKPRNWTRGRVSRACENCHEQKAKCSGQRPTCDRCQQANVQCSYGDRKRERMLKQVADLTSRAEAYEKVLRAIHPRLDTPSAQLVERTLNELSSNAQKTQISPRLTYGAIFPIGAMDHTNEDLNNDSRLQSMGLTGQLSEMASFHRLGCRLVQDPSRAPVAHDELPSITSMNYFLDDADLPVFDKVDLMHWPPRLIADRLVHRFFNAIHPLFPVIGRMGFLEQYTRFYSIWNARPRRRWRTVLNLIFAVAQIDESLEQNQSLTDSDGHLVYFSRAWQLNGASSQSLEHPDLQQVQIEGLLAFYMFSTGHLNRSWRLIGIAIRSALAMGIHLRSDTRNVTPLSKETRYRLWWALVMLETVLCVMTGRPPSTSANFCTTPLPVPFGEEDIGDQRVAQFFKDRKARSIAEMLHLSNDLTPSQDDDARPPQLESQKKEEMKLRRKSNSLNADHPLYLLHAVNLTLIMRETIATLYAPASVQRSWRGIEIALTLLNNNADKWHSHLPSELQFNDIRTDGPFTRQRTHLAFHFFSLKLVICQPCLGPLKMPSEASSLGNLCESMAAICVRMGILMIDVLPDSPELKYMESLPPWSYVLHYLMQSVSVLLMRLLARNRVEDEETAGIVKSLEKAIRWLKFTSARHPPSKRAWSICVDLLDSHGPKIDLDKDKDESS</sequence>
<comment type="caution">
    <text evidence="8">The sequence shown here is derived from an EMBL/GenBank/DDBJ whole genome shotgun (WGS) entry which is preliminary data.</text>
</comment>
<evidence type="ECO:0000256" key="1">
    <source>
        <dbReference type="ARBA" id="ARBA00022723"/>
    </source>
</evidence>
<dbReference type="GO" id="GO:0003677">
    <property type="term" value="F:DNA binding"/>
    <property type="evidence" value="ECO:0007669"/>
    <property type="project" value="UniProtKB-KW"/>
</dbReference>
<keyword evidence="1" id="KW-0479">Metal-binding</keyword>
<evidence type="ECO:0000256" key="4">
    <source>
        <dbReference type="ARBA" id="ARBA00023163"/>
    </source>
</evidence>
<evidence type="ECO:0000256" key="3">
    <source>
        <dbReference type="ARBA" id="ARBA00023125"/>
    </source>
</evidence>
<dbReference type="InterPro" id="IPR053230">
    <property type="entry name" value="Trans_reg_galc"/>
</dbReference>
<feature type="region of interest" description="Disordered" evidence="6">
    <location>
        <begin position="478"/>
        <end position="503"/>
    </location>
</feature>
<evidence type="ECO:0000313" key="8">
    <source>
        <dbReference type="EMBL" id="KAJ5330788.1"/>
    </source>
</evidence>
<keyword evidence="2" id="KW-0805">Transcription regulation</keyword>
<proteinExistence type="predicted"/>
<dbReference type="PANTHER" id="PTHR47654">
    <property type="entry name" value="ZN(II)2CYS6 TRANSCRIPTION FACTOR (EUROFUNG)-RELATED"/>
    <property type="match status" value="1"/>
</dbReference>
<organism evidence="8 9">
    <name type="scientific">Penicillium atrosanguineum</name>
    <dbReference type="NCBI Taxonomy" id="1132637"/>
    <lineage>
        <taxon>Eukaryota</taxon>
        <taxon>Fungi</taxon>
        <taxon>Dikarya</taxon>
        <taxon>Ascomycota</taxon>
        <taxon>Pezizomycotina</taxon>
        <taxon>Eurotiomycetes</taxon>
        <taxon>Eurotiomycetidae</taxon>
        <taxon>Eurotiales</taxon>
        <taxon>Aspergillaceae</taxon>
        <taxon>Penicillium</taxon>
    </lineage>
</organism>
<gene>
    <name evidence="8" type="ORF">N7476_000571</name>
</gene>
<feature type="domain" description="Zn(2)-C6 fungal-type" evidence="7">
    <location>
        <begin position="78"/>
        <end position="108"/>
    </location>
</feature>
<dbReference type="Proteomes" id="UP001147746">
    <property type="component" value="Unassembled WGS sequence"/>
</dbReference>
<dbReference type="PROSITE" id="PS50048">
    <property type="entry name" value="ZN2_CY6_FUNGAL_2"/>
    <property type="match status" value="1"/>
</dbReference>
<dbReference type="GO" id="GO:0006351">
    <property type="term" value="P:DNA-templated transcription"/>
    <property type="evidence" value="ECO:0007669"/>
    <property type="project" value="InterPro"/>
</dbReference>
<keyword evidence="3" id="KW-0238">DNA-binding</keyword>
<dbReference type="InterPro" id="IPR036864">
    <property type="entry name" value="Zn2-C6_fun-type_DNA-bd_sf"/>
</dbReference>
<dbReference type="AlphaFoldDB" id="A0A9W9QEP8"/>
<dbReference type="SUPFAM" id="SSF57701">
    <property type="entry name" value="Zn2/Cys6 DNA-binding domain"/>
    <property type="match status" value="1"/>
</dbReference>